<dbReference type="Proteomes" id="UP000228531">
    <property type="component" value="Unassembled WGS sequence"/>
</dbReference>
<proteinExistence type="predicted"/>
<evidence type="ECO:0000313" key="3">
    <source>
        <dbReference type="Proteomes" id="UP000228531"/>
    </source>
</evidence>
<dbReference type="AlphaFoldDB" id="A0A2M8WKY8"/>
<protein>
    <submittedName>
        <fullName evidence="2">Uncharacterized protein</fullName>
    </submittedName>
</protein>
<organism evidence="2 3">
    <name type="scientific">Yoonia maricola</name>
    <dbReference type="NCBI Taxonomy" id="420999"/>
    <lineage>
        <taxon>Bacteria</taxon>
        <taxon>Pseudomonadati</taxon>
        <taxon>Pseudomonadota</taxon>
        <taxon>Alphaproteobacteria</taxon>
        <taxon>Rhodobacterales</taxon>
        <taxon>Paracoccaceae</taxon>
        <taxon>Yoonia</taxon>
    </lineage>
</organism>
<name>A0A2M8WKY8_9RHOB</name>
<accession>A0A2M8WKY8</accession>
<evidence type="ECO:0000313" key="2">
    <source>
        <dbReference type="EMBL" id="PJI91580.1"/>
    </source>
</evidence>
<sequence>MQDGDSCDPKKKPGAKPGVVQQGGEDDKLLGITTFTV</sequence>
<reference evidence="2 3" key="1">
    <citation type="submission" date="2017-11" db="EMBL/GenBank/DDBJ databases">
        <title>Genomic Encyclopedia of Archaeal and Bacterial Type Strains, Phase II (KMG-II): From Individual Species to Whole Genera.</title>
        <authorList>
            <person name="Goeker M."/>
        </authorList>
    </citation>
    <scope>NUCLEOTIDE SEQUENCE [LARGE SCALE GENOMIC DNA]</scope>
    <source>
        <strain evidence="2 3">DSM 29128</strain>
    </source>
</reference>
<feature type="region of interest" description="Disordered" evidence="1">
    <location>
        <begin position="1"/>
        <end position="37"/>
    </location>
</feature>
<evidence type="ECO:0000256" key="1">
    <source>
        <dbReference type="SAM" id="MobiDB-lite"/>
    </source>
</evidence>
<keyword evidence="3" id="KW-1185">Reference proteome</keyword>
<dbReference type="EMBL" id="PGTY01000001">
    <property type="protein sequence ID" value="PJI91580.1"/>
    <property type="molecule type" value="Genomic_DNA"/>
</dbReference>
<comment type="caution">
    <text evidence="2">The sequence shown here is derived from an EMBL/GenBank/DDBJ whole genome shotgun (WGS) entry which is preliminary data.</text>
</comment>
<gene>
    <name evidence="2" type="ORF">BC777_0411</name>
</gene>